<accession>A0ACB9ZR23</accession>
<proteinExistence type="predicted"/>
<gene>
    <name evidence="1" type="ORF">M9H77_34885</name>
</gene>
<name>A0ACB9ZR23_CATRO</name>
<dbReference type="Proteomes" id="UP001060085">
    <property type="component" value="Linkage Group LG08"/>
</dbReference>
<comment type="caution">
    <text evidence="1">The sequence shown here is derived from an EMBL/GenBank/DDBJ whole genome shotgun (WGS) entry which is preliminary data.</text>
</comment>
<keyword evidence="2" id="KW-1185">Reference proteome</keyword>
<organism evidence="1 2">
    <name type="scientific">Catharanthus roseus</name>
    <name type="common">Madagascar periwinkle</name>
    <name type="synonym">Vinca rosea</name>
    <dbReference type="NCBI Taxonomy" id="4058"/>
    <lineage>
        <taxon>Eukaryota</taxon>
        <taxon>Viridiplantae</taxon>
        <taxon>Streptophyta</taxon>
        <taxon>Embryophyta</taxon>
        <taxon>Tracheophyta</taxon>
        <taxon>Spermatophyta</taxon>
        <taxon>Magnoliopsida</taxon>
        <taxon>eudicotyledons</taxon>
        <taxon>Gunneridae</taxon>
        <taxon>Pentapetalae</taxon>
        <taxon>asterids</taxon>
        <taxon>lamiids</taxon>
        <taxon>Gentianales</taxon>
        <taxon>Apocynaceae</taxon>
        <taxon>Rauvolfioideae</taxon>
        <taxon>Vinceae</taxon>
        <taxon>Catharanthinae</taxon>
        <taxon>Catharanthus</taxon>
    </lineage>
</organism>
<evidence type="ECO:0000313" key="2">
    <source>
        <dbReference type="Proteomes" id="UP001060085"/>
    </source>
</evidence>
<dbReference type="EMBL" id="CM044708">
    <property type="protein sequence ID" value="KAI5648880.1"/>
    <property type="molecule type" value="Genomic_DNA"/>
</dbReference>
<evidence type="ECO:0000313" key="1">
    <source>
        <dbReference type="EMBL" id="KAI5648880.1"/>
    </source>
</evidence>
<protein>
    <submittedName>
        <fullName evidence="1">Uncharacterized protein</fullName>
    </submittedName>
</protein>
<sequence length="249" mass="27523">MAGKQATSVAAGAENPWKKKSFANLFHSNEPAAAAPTVKPIQTYKKEPTLILEEEDIFSLADYMRIWLQGQWTFQGFPMRLFKWSPKFHNLPIHLFQKATLFSFASAIGKPLKSDGPTAKPTRPSIARVCTKLDLLKPHVHRIWIGTPSGKGFWQPVGYEGIPSYYSSCRRLGHSMEASVEENADSTPAGQKLDDALIPLPTGQLFDDIQFTPNPQQYEPVVVFDSEMQHGNDTNPLLLLGAAASLSVG</sequence>
<reference evidence="2" key="1">
    <citation type="journal article" date="2023" name="Nat. Plants">
        <title>Single-cell RNA sequencing provides a high-resolution roadmap for understanding the multicellular compartmentation of specialized metabolism.</title>
        <authorList>
            <person name="Sun S."/>
            <person name="Shen X."/>
            <person name="Li Y."/>
            <person name="Li Y."/>
            <person name="Wang S."/>
            <person name="Li R."/>
            <person name="Zhang H."/>
            <person name="Shen G."/>
            <person name="Guo B."/>
            <person name="Wei J."/>
            <person name="Xu J."/>
            <person name="St-Pierre B."/>
            <person name="Chen S."/>
            <person name="Sun C."/>
        </authorList>
    </citation>
    <scope>NUCLEOTIDE SEQUENCE [LARGE SCALE GENOMIC DNA]</scope>
</reference>